<gene>
    <name evidence="4" type="ORF">SEMRO_251_G099380.1</name>
</gene>
<feature type="signal peptide" evidence="2">
    <location>
        <begin position="1"/>
        <end position="21"/>
    </location>
</feature>
<dbReference type="PANTHER" id="PTHR37321">
    <property type="entry name" value="EXPORTED PROTEIN-RELATED"/>
    <property type="match status" value="1"/>
</dbReference>
<evidence type="ECO:0000313" key="5">
    <source>
        <dbReference type="Proteomes" id="UP001153069"/>
    </source>
</evidence>
<keyword evidence="2" id="KW-0732">Signal</keyword>
<keyword evidence="5" id="KW-1185">Reference proteome</keyword>
<reference evidence="4" key="1">
    <citation type="submission" date="2020-06" db="EMBL/GenBank/DDBJ databases">
        <authorList>
            <consortium name="Plant Systems Biology data submission"/>
        </authorList>
    </citation>
    <scope>NUCLEOTIDE SEQUENCE</scope>
    <source>
        <strain evidence="4">D6</strain>
    </source>
</reference>
<feature type="region of interest" description="Disordered" evidence="1">
    <location>
        <begin position="590"/>
        <end position="614"/>
    </location>
</feature>
<proteinExistence type="predicted"/>
<evidence type="ECO:0000313" key="4">
    <source>
        <dbReference type="EMBL" id="CAB9506031.1"/>
    </source>
</evidence>
<dbReference type="Proteomes" id="UP001153069">
    <property type="component" value="Unassembled WGS sequence"/>
</dbReference>
<protein>
    <recommendedName>
        <fullName evidence="3">GxGYxYP putative glycoside hydrolase C-terminal domain-containing protein</fullName>
    </recommendedName>
</protein>
<feature type="domain" description="GxGYxYP putative glycoside hydrolase C-terminal" evidence="3">
    <location>
        <begin position="327"/>
        <end position="434"/>
    </location>
</feature>
<feature type="chain" id="PRO_5040127599" description="GxGYxYP putative glycoside hydrolase C-terminal domain-containing protein" evidence="2">
    <location>
        <begin position="22"/>
        <end position="614"/>
    </location>
</feature>
<evidence type="ECO:0000259" key="3">
    <source>
        <dbReference type="Pfam" id="PF14323"/>
    </source>
</evidence>
<dbReference type="Pfam" id="PF14323">
    <property type="entry name" value="GxGYxYP_C"/>
    <property type="match status" value="1"/>
</dbReference>
<comment type="caution">
    <text evidence="4">The sequence shown here is derived from an EMBL/GenBank/DDBJ whole genome shotgun (WGS) entry which is preliminary data.</text>
</comment>
<dbReference type="OrthoDB" id="414388at2759"/>
<dbReference type="EMBL" id="CAICTM010000250">
    <property type="protein sequence ID" value="CAB9506031.1"/>
    <property type="molecule type" value="Genomic_DNA"/>
</dbReference>
<dbReference type="Gene3D" id="3.20.20.490">
    <property type="entry name" value="GxGYxYP glycoside hydrolase, C-terminal domain"/>
    <property type="match status" value="1"/>
</dbReference>
<dbReference type="InterPro" id="IPR025832">
    <property type="entry name" value="GxGYxYP_C"/>
</dbReference>
<dbReference type="AlphaFoldDB" id="A0A9N8DPD1"/>
<organism evidence="4 5">
    <name type="scientific">Seminavis robusta</name>
    <dbReference type="NCBI Taxonomy" id="568900"/>
    <lineage>
        <taxon>Eukaryota</taxon>
        <taxon>Sar</taxon>
        <taxon>Stramenopiles</taxon>
        <taxon>Ochrophyta</taxon>
        <taxon>Bacillariophyta</taxon>
        <taxon>Bacillariophyceae</taxon>
        <taxon>Bacillariophycidae</taxon>
        <taxon>Naviculales</taxon>
        <taxon>Naviculaceae</taxon>
        <taxon>Seminavis</taxon>
    </lineage>
</organism>
<evidence type="ECO:0000256" key="1">
    <source>
        <dbReference type="SAM" id="MobiDB-lite"/>
    </source>
</evidence>
<dbReference type="InterPro" id="IPR038410">
    <property type="entry name" value="GxGYxYP_C_sf"/>
</dbReference>
<dbReference type="PANTHER" id="PTHR37321:SF1">
    <property type="entry name" value="EXPORTED PROTEIN"/>
    <property type="match status" value="1"/>
</dbReference>
<name>A0A9N8DPD1_9STRA</name>
<sequence>MVRYLWSRILVLVTSLCFSAASKSTGNGDHQAIKVLDVGGTLDADPALQISVLSCIGLFNRNESIAGAAFPVWYQYDLDWLAAIEHIQDPTYTKTWDFLVECLTTVAQGRYIAYKFRPQQKLVPNIITLAGVLDAIPLTMDSNITTALLAKVANATMVLDAEKEFDGFSAYDATKYVYENYANLTTTLCKLDPGYDFSHPHLDPPCNGHPASGSVDYVVKERLFNFYLVEGCIAHTQENALVAEMTQHDNPKTKQWPQPIAVLGYDDVHIGHSFDPWEAQTSCVKNHNMGGVCTDWATGLSFWSRKAPIQKPLVQPYTPPQVYNDSTTYIALVVGDGDNVGMMKTRNLDWTRKRVSYCRNATMPHNCFPISWTISPHLLHFAPDIVQYYFGQNTTQDFFLLPPSGYLYAYPTMFQEDDQASFVAKTEHVAHLLNTSGTVDWEWPLGWKKAISHYFPRYAAKSMVRGFFGVNVPFNAPNFEFGRNEFYKLLHPKATEGSSDDGGTVVLFRPREWRGSSGKGDVPFSKKNNLLPKDMAAEVNGYPKGTVCYIYLTSDGGNDIDSLYNMVPFLDSHVQVVSHETAIDMALQRGAKREETHPQNNDLSGGVESLAEDF</sequence>
<accession>A0A9N8DPD1</accession>
<evidence type="ECO:0000256" key="2">
    <source>
        <dbReference type="SAM" id="SignalP"/>
    </source>
</evidence>